<keyword evidence="1" id="KW-1133">Transmembrane helix</keyword>
<keyword evidence="1" id="KW-0472">Membrane</keyword>
<reference evidence="2" key="1">
    <citation type="submission" date="2014-11" db="EMBL/GenBank/DDBJ databases">
        <authorList>
            <person name="Amaro Gonzalez C."/>
        </authorList>
    </citation>
    <scope>NUCLEOTIDE SEQUENCE</scope>
</reference>
<proteinExistence type="predicted"/>
<keyword evidence="1" id="KW-0812">Transmembrane</keyword>
<accession>A0A0E9TRQ2</accession>
<feature type="transmembrane region" description="Helical" evidence="1">
    <location>
        <begin position="17"/>
        <end position="37"/>
    </location>
</feature>
<reference evidence="2" key="2">
    <citation type="journal article" date="2015" name="Fish Shellfish Immunol.">
        <title>Early steps in the European eel (Anguilla anguilla)-Vibrio vulnificus interaction in the gills: Role of the RtxA13 toxin.</title>
        <authorList>
            <person name="Callol A."/>
            <person name="Pajuelo D."/>
            <person name="Ebbesson L."/>
            <person name="Teles M."/>
            <person name="MacKenzie S."/>
            <person name="Amaro C."/>
        </authorList>
    </citation>
    <scope>NUCLEOTIDE SEQUENCE</scope>
</reference>
<evidence type="ECO:0000313" key="2">
    <source>
        <dbReference type="EMBL" id="JAH55575.1"/>
    </source>
</evidence>
<dbReference type="EMBL" id="GBXM01053002">
    <property type="protein sequence ID" value="JAH55575.1"/>
    <property type="molecule type" value="Transcribed_RNA"/>
</dbReference>
<name>A0A0E9TRQ2_ANGAN</name>
<dbReference type="AlphaFoldDB" id="A0A0E9TRQ2"/>
<protein>
    <submittedName>
        <fullName evidence="2">Uncharacterized protein</fullName>
    </submittedName>
</protein>
<sequence>MFSVSPQTFPMKWLGDIGRKCSMILIMSLPVSILLFCS</sequence>
<evidence type="ECO:0000256" key="1">
    <source>
        <dbReference type="SAM" id="Phobius"/>
    </source>
</evidence>
<organism evidence="2">
    <name type="scientific">Anguilla anguilla</name>
    <name type="common">European freshwater eel</name>
    <name type="synonym">Muraena anguilla</name>
    <dbReference type="NCBI Taxonomy" id="7936"/>
    <lineage>
        <taxon>Eukaryota</taxon>
        <taxon>Metazoa</taxon>
        <taxon>Chordata</taxon>
        <taxon>Craniata</taxon>
        <taxon>Vertebrata</taxon>
        <taxon>Euteleostomi</taxon>
        <taxon>Actinopterygii</taxon>
        <taxon>Neopterygii</taxon>
        <taxon>Teleostei</taxon>
        <taxon>Anguilliformes</taxon>
        <taxon>Anguillidae</taxon>
        <taxon>Anguilla</taxon>
    </lineage>
</organism>